<dbReference type="PROSITE" id="PS51677">
    <property type="entry name" value="NODB"/>
    <property type="match status" value="1"/>
</dbReference>
<organism evidence="4 5">
    <name type="scientific">Phytohabitans rumicis</name>
    <dbReference type="NCBI Taxonomy" id="1076125"/>
    <lineage>
        <taxon>Bacteria</taxon>
        <taxon>Bacillati</taxon>
        <taxon>Actinomycetota</taxon>
        <taxon>Actinomycetes</taxon>
        <taxon>Micromonosporales</taxon>
        <taxon>Micromonosporaceae</taxon>
    </lineage>
</organism>
<proteinExistence type="predicted"/>
<gene>
    <name evidence="4" type="ORF">Prum_008810</name>
</gene>
<evidence type="ECO:0000256" key="1">
    <source>
        <dbReference type="ARBA" id="ARBA00004613"/>
    </source>
</evidence>
<dbReference type="InterPro" id="IPR002509">
    <property type="entry name" value="NODB_dom"/>
</dbReference>
<feature type="domain" description="NodB homology" evidence="3">
    <location>
        <begin position="53"/>
        <end position="228"/>
    </location>
</feature>
<dbReference type="InterPro" id="IPR051398">
    <property type="entry name" value="Polysacch_Deacetylase"/>
</dbReference>
<name>A0A6V8KY37_9ACTN</name>
<comment type="caution">
    <text evidence="4">The sequence shown here is derived from an EMBL/GenBank/DDBJ whole genome shotgun (WGS) entry which is preliminary data.</text>
</comment>
<protein>
    <submittedName>
        <fullName evidence="4">Polysaccharide deacetylase</fullName>
    </submittedName>
</protein>
<reference evidence="4 5" key="2">
    <citation type="submission" date="2020-03" db="EMBL/GenBank/DDBJ databases">
        <authorList>
            <person name="Ichikawa N."/>
            <person name="Kimura A."/>
            <person name="Kitahashi Y."/>
            <person name="Uohara A."/>
        </authorList>
    </citation>
    <scope>NUCLEOTIDE SEQUENCE [LARGE SCALE GENOMIC DNA]</scope>
    <source>
        <strain evidence="4 5">NBRC 108638</strain>
    </source>
</reference>
<dbReference type="Pfam" id="PF01522">
    <property type="entry name" value="Polysacc_deac_1"/>
    <property type="match status" value="1"/>
</dbReference>
<dbReference type="CDD" id="cd10918">
    <property type="entry name" value="CE4_NodB_like_5s_6s"/>
    <property type="match status" value="1"/>
</dbReference>
<dbReference type="GO" id="GO:0005576">
    <property type="term" value="C:extracellular region"/>
    <property type="evidence" value="ECO:0007669"/>
    <property type="project" value="UniProtKB-SubCell"/>
</dbReference>
<dbReference type="AlphaFoldDB" id="A0A6V8KY37"/>
<evidence type="ECO:0000313" key="5">
    <source>
        <dbReference type="Proteomes" id="UP000482960"/>
    </source>
</evidence>
<keyword evidence="5" id="KW-1185">Reference proteome</keyword>
<evidence type="ECO:0000313" key="4">
    <source>
        <dbReference type="EMBL" id="GFJ87239.1"/>
    </source>
</evidence>
<evidence type="ECO:0000256" key="2">
    <source>
        <dbReference type="ARBA" id="ARBA00022729"/>
    </source>
</evidence>
<comment type="subcellular location">
    <subcellularLocation>
        <location evidence="1">Secreted</location>
    </subcellularLocation>
</comment>
<dbReference type="EMBL" id="BLPG01000001">
    <property type="protein sequence ID" value="GFJ87239.1"/>
    <property type="molecule type" value="Genomic_DNA"/>
</dbReference>
<dbReference type="Proteomes" id="UP000482960">
    <property type="component" value="Unassembled WGS sequence"/>
</dbReference>
<sequence length="228" mass="24920">MYHSVAAYAADPYQVTVRPDRFARQMRWLRRNGLRGVSMRELVRARTEGTAGRLVGLTFDDGYADFTTNVMPVLARFGFTATVFVVAGAPGGYNAWDQPGPTKSLMTAEDVRRAADAGMEVASHGLLHRALPDVDEATLASEVDGSREAVARLAGREVDGFCYPYGKAGPREVEAVRAAGYSYACAVRPSTLDSRLAIARTYVGDRDGTARLYAKWLRHRARTARGAR</sequence>
<dbReference type="Gene3D" id="3.20.20.370">
    <property type="entry name" value="Glycoside hydrolase/deacetylase"/>
    <property type="match status" value="1"/>
</dbReference>
<dbReference type="PANTHER" id="PTHR34216">
    <property type="match status" value="1"/>
</dbReference>
<evidence type="ECO:0000259" key="3">
    <source>
        <dbReference type="PROSITE" id="PS51677"/>
    </source>
</evidence>
<accession>A0A6V8KY37</accession>
<reference evidence="4 5" key="1">
    <citation type="submission" date="2020-03" db="EMBL/GenBank/DDBJ databases">
        <title>Whole genome shotgun sequence of Phytohabitans rumicis NBRC 108638.</title>
        <authorList>
            <person name="Komaki H."/>
            <person name="Tamura T."/>
        </authorList>
    </citation>
    <scope>NUCLEOTIDE SEQUENCE [LARGE SCALE GENOMIC DNA]</scope>
    <source>
        <strain evidence="4 5">NBRC 108638</strain>
    </source>
</reference>
<dbReference type="InterPro" id="IPR011330">
    <property type="entry name" value="Glyco_hydro/deAcase_b/a-brl"/>
</dbReference>
<dbReference type="SUPFAM" id="SSF88713">
    <property type="entry name" value="Glycoside hydrolase/deacetylase"/>
    <property type="match status" value="1"/>
</dbReference>
<dbReference type="GO" id="GO:0016810">
    <property type="term" value="F:hydrolase activity, acting on carbon-nitrogen (but not peptide) bonds"/>
    <property type="evidence" value="ECO:0007669"/>
    <property type="project" value="InterPro"/>
</dbReference>
<keyword evidence="2" id="KW-0732">Signal</keyword>
<dbReference type="GO" id="GO:0005975">
    <property type="term" value="P:carbohydrate metabolic process"/>
    <property type="evidence" value="ECO:0007669"/>
    <property type="project" value="InterPro"/>
</dbReference>
<dbReference type="PANTHER" id="PTHR34216:SF3">
    <property type="entry name" value="POLY-BETA-1,6-N-ACETYL-D-GLUCOSAMINE N-DEACETYLASE"/>
    <property type="match status" value="1"/>
</dbReference>